<keyword evidence="3" id="KW-0560">Oxidoreductase</keyword>
<name>A0A383W664_TETOB</name>
<dbReference type="GO" id="GO:0046872">
    <property type="term" value="F:metal ion binding"/>
    <property type="evidence" value="ECO:0007669"/>
    <property type="project" value="UniProtKB-KW"/>
</dbReference>
<dbReference type="GO" id="GO:0016121">
    <property type="term" value="P:carotene catabolic process"/>
    <property type="evidence" value="ECO:0007669"/>
    <property type="project" value="TreeGrafter"/>
</dbReference>
<dbReference type="AlphaFoldDB" id="A0A383W664"/>
<dbReference type="PANTHER" id="PTHR10543:SF89">
    <property type="entry name" value="CAROTENOID 9,10(9',10')-CLEAVAGE DIOXYGENASE 1"/>
    <property type="match status" value="1"/>
</dbReference>
<dbReference type="EC" id="1.14.99.n4" evidence="5"/>
<comment type="catalytic activity">
    <reaction evidence="6">
        <text>all-trans-zeaxanthin + 2 O2 = 4,9-dimethyldodeca-2,4,6,8,10-pentaenedial + 2 (3R)-hydroxy-beta-ionone</text>
        <dbReference type="Rhea" id="RHEA:26393"/>
        <dbReference type="ChEBI" id="CHEBI:15379"/>
        <dbReference type="ChEBI" id="CHEBI:27547"/>
        <dbReference type="ChEBI" id="CHEBI:53171"/>
        <dbReference type="ChEBI" id="CHEBI:53173"/>
        <dbReference type="EC" id="1.14.99.n4"/>
    </reaction>
</comment>
<dbReference type="EMBL" id="FNXT01001144">
    <property type="protein sequence ID" value="SZX72619.1"/>
    <property type="molecule type" value="Genomic_DNA"/>
</dbReference>
<organism evidence="9 10">
    <name type="scientific">Tetradesmus obliquus</name>
    <name type="common">Green alga</name>
    <name type="synonym">Acutodesmus obliquus</name>
    <dbReference type="NCBI Taxonomy" id="3088"/>
    <lineage>
        <taxon>Eukaryota</taxon>
        <taxon>Viridiplantae</taxon>
        <taxon>Chlorophyta</taxon>
        <taxon>core chlorophytes</taxon>
        <taxon>Chlorophyceae</taxon>
        <taxon>CS clade</taxon>
        <taxon>Sphaeropleales</taxon>
        <taxon>Scenedesmaceae</taxon>
        <taxon>Tetradesmus</taxon>
    </lineage>
</organism>
<dbReference type="Pfam" id="PF03055">
    <property type="entry name" value="RPE65"/>
    <property type="match status" value="1"/>
</dbReference>
<evidence type="ECO:0000313" key="9">
    <source>
        <dbReference type="EMBL" id="SZX72619.1"/>
    </source>
</evidence>
<sequence length="683" mass="72425">MASAGVMPVLLEQKEHSLVERVTQVPAALARQAVKQVQWLLSYSNGNLDQPFLQGNFAPQLSEVFTVNLPLVTVAGTAAGTAAVSAKAAASKAAAAAGAAGDGSNGVHHAAQNCDSNGLANGHANGHVEPAAIGADADDDVKQQRDTFHSSKETNGSSSSSSSSLPQLCGLLDKLPAGLAGVFLRVGPNPLLKPLGGYHWFDGDGMVHAVRLKGGAAAYCNRWVPTARLAQESAAGWPMFLKLGDYVGLGGLGLIFLERFKTALGIVDKTAGGGTANTALACHAGRLLALNEGDMPYALRVMCDGLVESLGRVAVTGTVGRSFTAHPKLDPVTGELHFFRYTFDAPPYVSYGVLGPKGDLTASLDISAANMKRPVMMHDFAITQNWVVFMDNPLCFDGERMVKQRNLPFSFKAEQGSRVGLLPRGAADDSGMVWFDLPAHMAFHVANAWEEADGTVKLFVCHSESISLNLDTRTEGAIPLAEQPRLAVITLDPNSSSSSSSRSSSSGRRVGELRLMTETSGDFPTINPRFVGRKQRYAYVATMVTGFGAAVKWDGVAKMDLWAPEGSDAMVAKIQLPPGCYNGETVFVPRHEDPITCTSEDDGYLVTYVHDETASSSSSSSGGSSSSGSSLVVWDAATMQQQPLAVVALPQRVPYGFHGLWVPERQFQQQLTSQPLQPTSLMQ</sequence>
<evidence type="ECO:0000256" key="3">
    <source>
        <dbReference type="ARBA" id="ARBA00023002"/>
    </source>
</evidence>
<feature type="binding site" evidence="7">
    <location>
        <position position="444"/>
    </location>
    <ligand>
        <name>Fe cation</name>
        <dbReference type="ChEBI" id="CHEBI:24875"/>
        <note>catalytic</note>
    </ligand>
</feature>
<gene>
    <name evidence="9" type="ORF">BQ4739_LOCUS12778</name>
</gene>
<protein>
    <recommendedName>
        <fullName evidence="5">carotenoid 9,10-dioxygenase</fullName>
        <ecNumber evidence="5">1.14.99.n4</ecNumber>
    </recommendedName>
</protein>
<evidence type="ECO:0000256" key="8">
    <source>
        <dbReference type="SAM" id="MobiDB-lite"/>
    </source>
</evidence>
<proteinExistence type="inferred from homology"/>
<feature type="compositionally biased region" description="Low complexity" evidence="8">
    <location>
        <begin position="495"/>
        <end position="506"/>
    </location>
</feature>
<evidence type="ECO:0000313" key="10">
    <source>
        <dbReference type="Proteomes" id="UP000256970"/>
    </source>
</evidence>
<keyword evidence="10" id="KW-1185">Reference proteome</keyword>
<feature type="compositionally biased region" description="Basic and acidic residues" evidence="8">
    <location>
        <begin position="141"/>
        <end position="152"/>
    </location>
</feature>
<accession>A0A383W664</accession>
<evidence type="ECO:0000256" key="6">
    <source>
        <dbReference type="ARBA" id="ARBA00048709"/>
    </source>
</evidence>
<evidence type="ECO:0000256" key="2">
    <source>
        <dbReference type="ARBA" id="ARBA00022723"/>
    </source>
</evidence>
<reference evidence="9 10" key="1">
    <citation type="submission" date="2016-10" db="EMBL/GenBank/DDBJ databases">
        <authorList>
            <person name="Cai Z."/>
        </authorList>
    </citation>
    <scope>NUCLEOTIDE SEQUENCE [LARGE SCALE GENOMIC DNA]</scope>
</reference>
<keyword evidence="4 7" id="KW-0408">Iron</keyword>
<dbReference type="Proteomes" id="UP000256970">
    <property type="component" value="Unassembled WGS sequence"/>
</dbReference>
<dbReference type="GO" id="GO:0009570">
    <property type="term" value="C:chloroplast stroma"/>
    <property type="evidence" value="ECO:0007669"/>
    <property type="project" value="TreeGrafter"/>
</dbReference>
<keyword evidence="2 7" id="KW-0479">Metal-binding</keyword>
<feature type="region of interest" description="Disordered" evidence="8">
    <location>
        <begin position="141"/>
        <end position="164"/>
    </location>
</feature>
<evidence type="ECO:0000256" key="1">
    <source>
        <dbReference type="ARBA" id="ARBA00006787"/>
    </source>
</evidence>
<dbReference type="InterPro" id="IPR004294">
    <property type="entry name" value="Carotenoid_Oase"/>
</dbReference>
<dbReference type="STRING" id="3088.A0A383W664"/>
<feature type="binding site" evidence="7">
    <location>
        <position position="378"/>
    </location>
    <ligand>
        <name>Fe cation</name>
        <dbReference type="ChEBI" id="CHEBI:24875"/>
        <note>catalytic</note>
    </ligand>
</feature>
<comment type="similarity">
    <text evidence="1">Belongs to the carotenoid oxygenase family.</text>
</comment>
<evidence type="ECO:0000256" key="7">
    <source>
        <dbReference type="PIRSR" id="PIRSR604294-1"/>
    </source>
</evidence>
<feature type="region of interest" description="Disordered" evidence="8">
    <location>
        <begin position="491"/>
        <end position="510"/>
    </location>
</feature>
<dbReference type="PANTHER" id="PTHR10543">
    <property type="entry name" value="BETA-CAROTENE DIOXYGENASE"/>
    <property type="match status" value="1"/>
</dbReference>
<comment type="cofactor">
    <cofactor evidence="7">
        <name>Fe(2+)</name>
        <dbReference type="ChEBI" id="CHEBI:29033"/>
    </cofactor>
    <text evidence="7">Binds 1 Fe(2+) ion per subunit.</text>
</comment>
<feature type="binding site" evidence="7">
    <location>
        <position position="658"/>
    </location>
    <ligand>
        <name>Fe cation</name>
        <dbReference type="ChEBI" id="CHEBI:24875"/>
        <note>catalytic</note>
    </ligand>
</feature>
<dbReference type="GO" id="GO:0010436">
    <property type="term" value="F:carotenoid dioxygenase activity"/>
    <property type="evidence" value="ECO:0007669"/>
    <property type="project" value="TreeGrafter"/>
</dbReference>
<feature type="binding site" evidence="7">
    <location>
        <position position="326"/>
    </location>
    <ligand>
        <name>Fe cation</name>
        <dbReference type="ChEBI" id="CHEBI:24875"/>
        <note>catalytic</note>
    </ligand>
</feature>
<evidence type="ECO:0000256" key="4">
    <source>
        <dbReference type="ARBA" id="ARBA00023004"/>
    </source>
</evidence>
<evidence type="ECO:0000256" key="5">
    <source>
        <dbReference type="ARBA" id="ARBA00039084"/>
    </source>
</evidence>